<evidence type="ECO:0000313" key="3">
    <source>
        <dbReference type="Proteomes" id="UP000823964"/>
    </source>
</evidence>
<comment type="caution">
    <text evidence="2">The sequence shown here is derived from an EMBL/GenBank/DDBJ whole genome shotgun (WGS) entry which is preliminary data.</text>
</comment>
<evidence type="ECO:0008006" key="4">
    <source>
        <dbReference type="Google" id="ProtNLM"/>
    </source>
</evidence>
<name>A0A9D2AHK2_9BACT</name>
<dbReference type="Proteomes" id="UP000823964">
    <property type="component" value="Unassembled WGS sequence"/>
</dbReference>
<gene>
    <name evidence="2" type="ORF">H9862_07695</name>
</gene>
<evidence type="ECO:0000256" key="1">
    <source>
        <dbReference type="SAM" id="SignalP"/>
    </source>
</evidence>
<feature type="chain" id="PRO_5038516222" description="Lipoprotein" evidence="1">
    <location>
        <begin position="22"/>
        <end position="170"/>
    </location>
</feature>
<dbReference type="EMBL" id="DXFQ01000143">
    <property type="protein sequence ID" value="HIX20465.1"/>
    <property type="molecule type" value="Genomic_DNA"/>
</dbReference>
<protein>
    <recommendedName>
        <fullName evidence="4">Lipoprotein</fullName>
    </recommendedName>
</protein>
<proteinExistence type="predicted"/>
<evidence type="ECO:0000313" key="2">
    <source>
        <dbReference type="EMBL" id="HIX20465.1"/>
    </source>
</evidence>
<keyword evidence="1" id="KW-0732">Signal</keyword>
<dbReference type="PROSITE" id="PS51257">
    <property type="entry name" value="PROKAR_LIPOPROTEIN"/>
    <property type="match status" value="1"/>
</dbReference>
<organism evidence="2 3">
    <name type="scientific">Candidatus Akkermansia intestinigallinarum</name>
    <dbReference type="NCBI Taxonomy" id="2838431"/>
    <lineage>
        <taxon>Bacteria</taxon>
        <taxon>Pseudomonadati</taxon>
        <taxon>Verrucomicrobiota</taxon>
        <taxon>Verrucomicrobiia</taxon>
        <taxon>Verrucomicrobiales</taxon>
        <taxon>Akkermansiaceae</taxon>
        <taxon>Akkermansia</taxon>
    </lineage>
</organism>
<accession>A0A9D2AHK2</accession>
<reference evidence="2" key="1">
    <citation type="journal article" date="2021" name="PeerJ">
        <title>Extensive microbial diversity within the chicken gut microbiome revealed by metagenomics and culture.</title>
        <authorList>
            <person name="Gilroy R."/>
            <person name="Ravi A."/>
            <person name="Getino M."/>
            <person name="Pursley I."/>
            <person name="Horton D.L."/>
            <person name="Alikhan N.F."/>
            <person name="Baker D."/>
            <person name="Gharbi K."/>
            <person name="Hall N."/>
            <person name="Watson M."/>
            <person name="Adriaenssens E.M."/>
            <person name="Foster-Nyarko E."/>
            <person name="Jarju S."/>
            <person name="Secka A."/>
            <person name="Antonio M."/>
            <person name="Oren A."/>
            <person name="Chaudhuri R.R."/>
            <person name="La Ragione R."/>
            <person name="Hildebrand F."/>
            <person name="Pallen M.J."/>
        </authorList>
    </citation>
    <scope>NUCLEOTIDE SEQUENCE</scope>
    <source>
        <strain evidence="2">14975</strain>
    </source>
</reference>
<feature type="signal peptide" evidence="1">
    <location>
        <begin position="1"/>
        <end position="21"/>
    </location>
</feature>
<reference evidence="2" key="2">
    <citation type="submission" date="2021-04" db="EMBL/GenBank/DDBJ databases">
        <authorList>
            <person name="Gilroy R."/>
        </authorList>
    </citation>
    <scope>NUCLEOTIDE SEQUENCE</scope>
    <source>
        <strain evidence="2">14975</strain>
    </source>
</reference>
<dbReference type="AlphaFoldDB" id="A0A9D2AHK2"/>
<sequence>MKRLFVLAACAGFLTVSCSTPQETALLSIADLPLTSTKPASFDIEHAPVRAHNRYLLYGTNTDDERRRRLGDYYYVRWYDADPSAHVRLVMHYTQALSRSEPQQRSVEYREPRERAEEQLTRFFFNGEERIRKGDILSWKIELYCNGKLKDVMRSYLWREPGFSSNAAAD</sequence>